<proteinExistence type="predicted"/>
<sequence>MLLLYETNLFFFLSKRESDKRPIIHGNPVAQQFIQLVYNHFKVSHEDQNPITETAKVLKLRETTVYKYKDGSVESEITPVTRKRKKLQTTDSSGSVKQTIRLEIYKCIHFV</sequence>
<reference evidence="1" key="1">
    <citation type="submission" date="2022-01" db="EMBL/GenBank/DDBJ databases">
        <authorList>
            <person name="King R."/>
        </authorList>
    </citation>
    <scope>NUCLEOTIDE SEQUENCE</scope>
</reference>
<accession>A0A9N9QEF4</accession>
<keyword evidence="2" id="KW-1185">Reference proteome</keyword>
<organism evidence="1 2">
    <name type="scientific">Ceutorhynchus assimilis</name>
    <name type="common">cabbage seed weevil</name>
    <dbReference type="NCBI Taxonomy" id="467358"/>
    <lineage>
        <taxon>Eukaryota</taxon>
        <taxon>Metazoa</taxon>
        <taxon>Ecdysozoa</taxon>
        <taxon>Arthropoda</taxon>
        <taxon>Hexapoda</taxon>
        <taxon>Insecta</taxon>
        <taxon>Pterygota</taxon>
        <taxon>Neoptera</taxon>
        <taxon>Endopterygota</taxon>
        <taxon>Coleoptera</taxon>
        <taxon>Polyphaga</taxon>
        <taxon>Cucujiformia</taxon>
        <taxon>Curculionidae</taxon>
        <taxon>Ceutorhynchinae</taxon>
        <taxon>Ceutorhynchus</taxon>
    </lineage>
</organism>
<evidence type="ECO:0000313" key="2">
    <source>
        <dbReference type="Proteomes" id="UP001152799"/>
    </source>
</evidence>
<dbReference type="AlphaFoldDB" id="A0A9N9QEF4"/>
<name>A0A9N9QEF4_9CUCU</name>
<gene>
    <name evidence="1" type="ORF">CEUTPL_LOCUS1887</name>
</gene>
<evidence type="ECO:0000313" key="1">
    <source>
        <dbReference type="EMBL" id="CAG9761180.1"/>
    </source>
</evidence>
<dbReference type="EMBL" id="OU892277">
    <property type="protein sequence ID" value="CAG9761180.1"/>
    <property type="molecule type" value="Genomic_DNA"/>
</dbReference>
<dbReference type="Proteomes" id="UP001152799">
    <property type="component" value="Chromosome 1"/>
</dbReference>
<protein>
    <submittedName>
        <fullName evidence="1">Uncharacterized protein</fullName>
    </submittedName>
</protein>